<comment type="similarity">
    <text evidence="1">Belongs to the LysR transcriptional regulatory family.</text>
</comment>
<reference evidence="6 7" key="1">
    <citation type="submission" date="2020-08" db="EMBL/GenBank/DDBJ databases">
        <title>Genomic Encyclopedia of Type Strains, Phase IV (KMG-IV): sequencing the most valuable type-strain genomes for metagenomic binning, comparative biology and taxonomic classification.</title>
        <authorList>
            <person name="Goeker M."/>
        </authorList>
    </citation>
    <scope>NUCLEOTIDE SEQUENCE [LARGE SCALE GENOMIC DNA]</scope>
    <source>
        <strain evidence="6 7">DSM 22336</strain>
    </source>
</reference>
<dbReference type="GO" id="GO:0032993">
    <property type="term" value="C:protein-DNA complex"/>
    <property type="evidence" value="ECO:0007669"/>
    <property type="project" value="TreeGrafter"/>
</dbReference>
<sequence>MSITIAQMKAVEALARTGKFSLAADELGITQPTISSQVQAFERLCSRRVFIRNGYTVQLAPGADELLAKIRITLKCLADVDEAIGVGAQLTMGSLSFGFSAHRLVMNSLTAFVQKYPNVRLKTHGGPSLKLMEDVLSGALDIAAVSMERPDSRLYCAELSRSRVMIYGRKGHPALQNGFLPTQALAQEKLVLWNQSSGTRKLLDQAAEQQNFKLNCILEVSTLDVAYASAAAGIGLCCAIEGEVQADENIDVVPLEPKLEIGHYLVCLPECRDHAAVNAFLEVAGCQETSFTGAIPKA</sequence>
<dbReference type="Gene3D" id="1.10.10.10">
    <property type="entry name" value="Winged helix-like DNA-binding domain superfamily/Winged helix DNA-binding domain"/>
    <property type="match status" value="1"/>
</dbReference>
<evidence type="ECO:0000256" key="3">
    <source>
        <dbReference type="ARBA" id="ARBA00023125"/>
    </source>
</evidence>
<dbReference type="Pfam" id="PF00126">
    <property type="entry name" value="HTH_1"/>
    <property type="match status" value="1"/>
</dbReference>
<evidence type="ECO:0000256" key="2">
    <source>
        <dbReference type="ARBA" id="ARBA00023015"/>
    </source>
</evidence>
<gene>
    <name evidence="6" type="ORF">FHS77_002897</name>
</gene>
<dbReference type="SUPFAM" id="SSF46785">
    <property type="entry name" value="Winged helix' DNA-binding domain"/>
    <property type="match status" value="1"/>
</dbReference>
<dbReference type="Gene3D" id="3.40.190.290">
    <property type="match status" value="1"/>
</dbReference>
<dbReference type="AlphaFoldDB" id="A0A841LVE8"/>
<organism evidence="6 7">
    <name type="scientific">Paenochrobactrum gallinarii</name>
    <dbReference type="NCBI Taxonomy" id="643673"/>
    <lineage>
        <taxon>Bacteria</taxon>
        <taxon>Pseudomonadati</taxon>
        <taxon>Pseudomonadota</taxon>
        <taxon>Alphaproteobacteria</taxon>
        <taxon>Hyphomicrobiales</taxon>
        <taxon>Brucellaceae</taxon>
        <taxon>Paenochrobactrum</taxon>
    </lineage>
</organism>
<dbReference type="InterPro" id="IPR036388">
    <property type="entry name" value="WH-like_DNA-bd_sf"/>
</dbReference>
<accession>A0A841LVE8</accession>
<comment type="caution">
    <text evidence="6">The sequence shown here is derived from an EMBL/GenBank/DDBJ whole genome shotgun (WGS) entry which is preliminary data.</text>
</comment>
<evidence type="ECO:0000256" key="1">
    <source>
        <dbReference type="ARBA" id="ARBA00009437"/>
    </source>
</evidence>
<dbReference type="Proteomes" id="UP000555393">
    <property type="component" value="Unassembled WGS sequence"/>
</dbReference>
<dbReference type="InterPro" id="IPR000847">
    <property type="entry name" value="LysR_HTH_N"/>
</dbReference>
<dbReference type="SUPFAM" id="SSF53850">
    <property type="entry name" value="Periplasmic binding protein-like II"/>
    <property type="match status" value="1"/>
</dbReference>
<dbReference type="RefSeq" id="WP_184224491.1">
    <property type="nucleotide sequence ID" value="NZ_JACIIU010000024.1"/>
</dbReference>
<name>A0A841LVE8_9HYPH</name>
<dbReference type="GO" id="GO:0003677">
    <property type="term" value="F:DNA binding"/>
    <property type="evidence" value="ECO:0007669"/>
    <property type="project" value="UniProtKB-KW"/>
</dbReference>
<dbReference type="PANTHER" id="PTHR30346:SF29">
    <property type="entry name" value="LYSR SUBSTRATE-BINDING"/>
    <property type="match status" value="1"/>
</dbReference>
<keyword evidence="2" id="KW-0805">Transcription regulation</keyword>
<evidence type="ECO:0000256" key="4">
    <source>
        <dbReference type="ARBA" id="ARBA00023163"/>
    </source>
</evidence>
<dbReference type="EMBL" id="JACIIU010000024">
    <property type="protein sequence ID" value="MBB6262325.1"/>
    <property type="molecule type" value="Genomic_DNA"/>
</dbReference>
<feature type="domain" description="HTH lysR-type" evidence="5">
    <location>
        <begin position="3"/>
        <end position="60"/>
    </location>
</feature>
<dbReference type="InterPro" id="IPR036390">
    <property type="entry name" value="WH_DNA-bd_sf"/>
</dbReference>
<dbReference type="Pfam" id="PF03466">
    <property type="entry name" value="LysR_substrate"/>
    <property type="match status" value="1"/>
</dbReference>
<proteinExistence type="inferred from homology"/>
<protein>
    <submittedName>
        <fullName evidence="6">DNA-binding transcriptional LysR family regulator</fullName>
    </submittedName>
</protein>
<dbReference type="CDD" id="cd05466">
    <property type="entry name" value="PBP2_LTTR_substrate"/>
    <property type="match status" value="1"/>
</dbReference>
<dbReference type="PROSITE" id="PS50931">
    <property type="entry name" value="HTH_LYSR"/>
    <property type="match status" value="1"/>
</dbReference>
<dbReference type="GO" id="GO:0003700">
    <property type="term" value="F:DNA-binding transcription factor activity"/>
    <property type="evidence" value="ECO:0007669"/>
    <property type="project" value="InterPro"/>
</dbReference>
<keyword evidence="7" id="KW-1185">Reference proteome</keyword>
<evidence type="ECO:0000313" key="7">
    <source>
        <dbReference type="Proteomes" id="UP000555393"/>
    </source>
</evidence>
<evidence type="ECO:0000313" key="6">
    <source>
        <dbReference type="EMBL" id="MBB6262325.1"/>
    </source>
</evidence>
<dbReference type="InterPro" id="IPR005119">
    <property type="entry name" value="LysR_subst-bd"/>
</dbReference>
<keyword evidence="4" id="KW-0804">Transcription</keyword>
<dbReference type="PANTHER" id="PTHR30346">
    <property type="entry name" value="TRANSCRIPTIONAL DUAL REGULATOR HCAR-RELATED"/>
    <property type="match status" value="1"/>
</dbReference>
<keyword evidence="3 6" id="KW-0238">DNA-binding</keyword>
<evidence type="ECO:0000259" key="5">
    <source>
        <dbReference type="PROSITE" id="PS50931"/>
    </source>
</evidence>